<dbReference type="Pfam" id="PF00085">
    <property type="entry name" value="Thioredoxin"/>
    <property type="match status" value="1"/>
</dbReference>
<dbReference type="InterPro" id="IPR013766">
    <property type="entry name" value="Thioredoxin_domain"/>
</dbReference>
<dbReference type="InterPro" id="IPR036249">
    <property type="entry name" value="Thioredoxin-like_sf"/>
</dbReference>
<name>A0A0F9E2Z8_9ZZZZ</name>
<gene>
    <name evidence="2" type="ORF">LCGC14_2125310</name>
</gene>
<dbReference type="Gene3D" id="3.40.30.10">
    <property type="entry name" value="Glutaredoxin"/>
    <property type="match status" value="1"/>
</dbReference>
<protein>
    <recommendedName>
        <fullName evidence="1">Thioredoxin domain-containing protein</fullName>
    </recommendedName>
</protein>
<feature type="domain" description="Thioredoxin" evidence="1">
    <location>
        <begin position="8"/>
        <end position="89"/>
    </location>
</feature>
<accession>A0A0F9E2Z8</accession>
<dbReference type="EMBL" id="LAZR01026539">
    <property type="protein sequence ID" value="KKL68403.1"/>
    <property type="molecule type" value="Genomic_DNA"/>
</dbReference>
<evidence type="ECO:0000259" key="1">
    <source>
        <dbReference type="Pfam" id="PF00085"/>
    </source>
</evidence>
<dbReference type="CDD" id="cd02947">
    <property type="entry name" value="TRX_family"/>
    <property type="match status" value="1"/>
</dbReference>
<sequence>MKFVDYPVLVVVWEQHDCPACDQYGPVFREIAARYQNCVPSVVVLADHYPQAADHYFVQGTPTTMMLRYGRRTFLSIDGPGTPEQIHHFFAAAMQYASCQL</sequence>
<proteinExistence type="predicted"/>
<dbReference type="AlphaFoldDB" id="A0A0F9E2Z8"/>
<reference evidence="2" key="1">
    <citation type="journal article" date="2015" name="Nature">
        <title>Complex archaea that bridge the gap between prokaryotes and eukaryotes.</title>
        <authorList>
            <person name="Spang A."/>
            <person name="Saw J.H."/>
            <person name="Jorgensen S.L."/>
            <person name="Zaremba-Niedzwiedzka K."/>
            <person name="Martijn J."/>
            <person name="Lind A.E."/>
            <person name="van Eijk R."/>
            <person name="Schleper C."/>
            <person name="Guy L."/>
            <person name="Ettema T.J."/>
        </authorList>
    </citation>
    <scope>NUCLEOTIDE SEQUENCE</scope>
</reference>
<organism evidence="2">
    <name type="scientific">marine sediment metagenome</name>
    <dbReference type="NCBI Taxonomy" id="412755"/>
    <lineage>
        <taxon>unclassified sequences</taxon>
        <taxon>metagenomes</taxon>
        <taxon>ecological metagenomes</taxon>
    </lineage>
</organism>
<evidence type="ECO:0000313" key="2">
    <source>
        <dbReference type="EMBL" id="KKL68403.1"/>
    </source>
</evidence>
<comment type="caution">
    <text evidence="2">The sequence shown here is derived from an EMBL/GenBank/DDBJ whole genome shotgun (WGS) entry which is preliminary data.</text>
</comment>
<dbReference type="SUPFAM" id="SSF52833">
    <property type="entry name" value="Thioredoxin-like"/>
    <property type="match status" value="1"/>
</dbReference>